<accession>A0ABP6ZWF4</accession>
<evidence type="ECO:0000313" key="2">
    <source>
        <dbReference type="Proteomes" id="UP001500711"/>
    </source>
</evidence>
<proteinExistence type="predicted"/>
<reference evidence="2" key="1">
    <citation type="journal article" date="2019" name="Int. J. Syst. Evol. Microbiol.">
        <title>The Global Catalogue of Microorganisms (GCM) 10K type strain sequencing project: providing services to taxonomists for standard genome sequencing and annotation.</title>
        <authorList>
            <consortium name="The Broad Institute Genomics Platform"/>
            <consortium name="The Broad Institute Genome Sequencing Center for Infectious Disease"/>
            <person name="Wu L."/>
            <person name="Ma J."/>
        </authorList>
    </citation>
    <scope>NUCLEOTIDE SEQUENCE [LARGE SCALE GENOMIC DNA]</scope>
    <source>
        <strain evidence="2">JCM 17494</strain>
    </source>
</reference>
<name>A0ABP6ZWF4_9PSEU</name>
<keyword evidence="2" id="KW-1185">Reference proteome</keyword>
<dbReference type="RefSeq" id="WP_346127167.1">
    <property type="nucleotide sequence ID" value="NZ_BAABBE010000001.1"/>
</dbReference>
<dbReference type="Proteomes" id="UP001500711">
    <property type="component" value="Unassembled WGS sequence"/>
</dbReference>
<sequence length="100" mass="10871">MARTLRSFDASLRAAEQRLRDVYAGRPTGDEAQAWAAYFTALADAKSALADVFEAAREVVKPGGIAWSALYDAEKANRYEAEENRRSVGLYVAAELTAVA</sequence>
<protein>
    <submittedName>
        <fullName evidence="1">Uncharacterized protein</fullName>
    </submittedName>
</protein>
<evidence type="ECO:0000313" key="1">
    <source>
        <dbReference type="EMBL" id="GAA3621439.1"/>
    </source>
</evidence>
<gene>
    <name evidence="1" type="ORF">GCM10022267_04520</name>
</gene>
<comment type="caution">
    <text evidence="1">The sequence shown here is derived from an EMBL/GenBank/DDBJ whole genome shotgun (WGS) entry which is preliminary data.</text>
</comment>
<dbReference type="EMBL" id="BAABBE010000001">
    <property type="protein sequence ID" value="GAA3621439.1"/>
    <property type="molecule type" value="Genomic_DNA"/>
</dbReference>
<organism evidence="1 2">
    <name type="scientific">Lentzea roselyniae</name>
    <dbReference type="NCBI Taxonomy" id="531940"/>
    <lineage>
        <taxon>Bacteria</taxon>
        <taxon>Bacillati</taxon>
        <taxon>Actinomycetota</taxon>
        <taxon>Actinomycetes</taxon>
        <taxon>Pseudonocardiales</taxon>
        <taxon>Pseudonocardiaceae</taxon>
        <taxon>Lentzea</taxon>
    </lineage>
</organism>